<comment type="caution">
    <text evidence="2">The sequence shown here is derived from an EMBL/GenBank/DDBJ whole genome shotgun (WGS) entry which is preliminary data.</text>
</comment>
<evidence type="ECO:0000313" key="2">
    <source>
        <dbReference type="EMBL" id="MFC3764863.1"/>
    </source>
</evidence>
<dbReference type="Gene3D" id="3.30.70.100">
    <property type="match status" value="1"/>
</dbReference>
<protein>
    <submittedName>
        <fullName evidence="2">NIPSNAP family protein</fullName>
    </submittedName>
</protein>
<gene>
    <name evidence="2" type="ORF">ACFOUW_28765</name>
</gene>
<dbReference type="EMBL" id="JBHRZH010000034">
    <property type="protein sequence ID" value="MFC3764863.1"/>
    <property type="molecule type" value="Genomic_DNA"/>
</dbReference>
<feature type="domain" description="NIPSNAP" evidence="1">
    <location>
        <begin position="10"/>
        <end position="106"/>
    </location>
</feature>
<accession>A0ABV7YI81</accession>
<dbReference type="RefSeq" id="WP_205117626.1">
    <property type="nucleotide sequence ID" value="NZ_JAFBCM010000001.1"/>
</dbReference>
<dbReference type="SUPFAM" id="SSF54909">
    <property type="entry name" value="Dimeric alpha+beta barrel"/>
    <property type="match status" value="1"/>
</dbReference>
<dbReference type="InterPro" id="IPR012577">
    <property type="entry name" value="NIPSNAP"/>
</dbReference>
<dbReference type="Proteomes" id="UP001595699">
    <property type="component" value="Unassembled WGS sequence"/>
</dbReference>
<evidence type="ECO:0000259" key="1">
    <source>
        <dbReference type="Pfam" id="PF07978"/>
    </source>
</evidence>
<keyword evidence="3" id="KW-1185">Reference proteome</keyword>
<dbReference type="Pfam" id="PF07978">
    <property type="entry name" value="NIPSNAP"/>
    <property type="match status" value="1"/>
</dbReference>
<reference evidence="3" key="1">
    <citation type="journal article" date="2019" name="Int. J. Syst. Evol. Microbiol.">
        <title>The Global Catalogue of Microorganisms (GCM) 10K type strain sequencing project: providing services to taxonomists for standard genome sequencing and annotation.</title>
        <authorList>
            <consortium name="The Broad Institute Genomics Platform"/>
            <consortium name="The Broad Institute Genome Sequencing Center for Infectious Disease"/>
            <person name="Wu L."/>
            <person name="Ma J."/>
        </authorList>
    </citation>
    <scope>NUCLEOTIDE SEQUENCE [LARGE SCALE GENOMIC DNA]</scope>
    <source>
        <strain evidence="3">CGMCC 4.7241</strain>
    </source>
</reference>
<sequence>MSSENEWQVVELRQYTLKAGQRDVLVDIFDTHFVESQEELGMRVLGQFYDLDDPDRFVWIRGCRSMAARREGLEAFYRHSVAWKTYGPAANETMIDSDDVYLLRPTRPIDGLQPRPPVGSTERTDSTFVCAFGDAPGDLLAAFETEPAENDFPDLPVHEGVDVRVELARGDFPGLLRLAPTARSAIR</sequence>
<proteinExistence type="predicted"/>
<name>A0ABV7YI81_9ACTN</name>
<dbReference type="InterPro" id="IPR011008">
    <property type="entry name" value="Dimeric_a/b-barrel"/>
</dbReference>
<organism evidence="2 3">
    <name type="scientific">Tenggerimyces flavus</name>
    <dbReference type="NCBI Taxonomy" id="1708749"/>
    <lineage>
        <taxon>Bacteria</taxon>
        <taxon>Bacillati</taxon>
        <taxon>Actinomycetota</taxon>
        <taxon>Actinomycetes</taxon>
        <taxon>Propionibacteriales</taxon>
        <taxon>Nocardioidaceae</taxon>
        <taxon>Tenggerimyces</taxon>
    </lineage>
</organism>
<evidence type="ECO:0000313" key="3">
    <source>
        <dbReference type="Proteomes" id="UP001595699"/>
    </source>
</evidence>